<evidence type="ECO:0000313" key="3">
    <source>
        <dbReference type="Proteomes" id="UP000076154"/>
    </source>
</evidence>
<feature type="region of interest" description="Disordered" evidence="1">
    <location>
        <begin position="25"/>
        <end position="44"/>
    </location>
</feature>
<reference evidence="2" key="1">
    <citation type="submission" date="2018-04" db="EMBL/GenBank/DDBJ databases">
        <title>Whole genome sequencing of Hypsizygus marmoreus.</title>
        <authorList>
            <person name="Choi I.-G."/>
            <person name="Min B."/>
            <person name="Kim J.-G."/>
            <person name="Kim S."/>
            <person name="Oh Y.-L."/>
            <person name="Kong W.-S."/>
            <person name="Park H."/>
            <person name="Jeong J."/>
            <person name="Song E.-S."/>
        </authorList>
    </citation>
    <scope>NUCLEOTIDE SEQUENCE [LARGE SCALE GENOMIC DNA]</scope>
    <source>
        <strain evidence="2">51987-8</strain>
    </source>
</reference>
<dbReference type="InParanoid" id="A0A369J2Y5"/>
<name>A0A369J2Y5_HYPMA</name>
<proteinExistence type="predicted"/>
<evidence type="ECO:0000256" key="1">
    <source>
        <dbReference type="SAM" id="MobiDB-lite"/>
    </source>
</evidence>
<gene>
    <name evidence="2" type="ORF">Hypma_003057</name>
</gene>
<protein>
    <submittedName>
        <fullName evidence="2">Uncharacterized protein</fullName>
    </submittedName>
</protein>
<dbReference type="EMBL" id="LUEZ02000126">
    <property type="protein sequence ID" value="RDB16348.1"/>
    <property type="molecule type" value="Genomic_DNA"/>
</dbReference>
<evidence type="ECO:0000313" key="2">
    <source>
        <dbReference type="EMBL" id="RDB16348.1"/>
    </source>
</evidence>
<accession>A0A369J2Y5</accession>
<dbReference type="AlphaFoldDB" id="A0A369J2Y5"/>
<dbReference type="Proteomes" id="UP000076154">
    <property type="component" value="Unassembled WGS sequence"/>
</dbReference>
<organism evidence="2 3">
    <name type="scientific">Hypsizygus marmoreus</name>
    <name type="common">White beech mushroom</name>
    <name type="synonym">Agaricus marmoreus</name>
    <dbReference type="NCBI Taxonomy" id="39966"/>
    <lineage>
        <taxon>Eukaryota</taxon>
        <taxon>Fungi</taxon>
        <taxon>Dikarya</taxon>
        <taxon>Basidiomycota</taxon>
        <taxon>Agaricomycotina</taxon>
        <taxon>Agaricomycetes</taxon>
        <taxon>Agaricomycetidae</taxon>
        <taxon>Agaricales</taxon>
        <taxon>Tricholomatineae</taxon>
        <taxon>Lyophyllaceae</taxon>
        <taxon>Hypsizygus</taxon>
    </lineage>
</organism>
<sequence length="77" mass="8286">MVAHGFMNRRSSIFDPEDGVHCYVADATNSRPPPASRSPTDIPRNCRSGGSGCCIPTLHMLAAPAVERSSMVSWDPN</sequence>
<comment type="caution">
    <text evidence="2">The sequence shown here is derived from an EMBL/GenBank/DDBJ whole genome shotgun (WGS) entry which is preliminary data.</text>
</comment>
<keyword evidence="3" id="KW-1185">Reference proteome</keyword>